<proteinExistence type="predicted"/>
<evidence type="ECO:0000256" key="1">
    <source>
        <dbReference type="SAM" id="Phobius"/>
    </source>
</evidence>
<reference evidence="2 3" key="1">
    <citation type="submission" date="2016-03" db="EMBL/GenBank/DDBJ databases">
        <title>How can Kluyveromyces marxianus grow so fast - potential evolutionary course in Saccharomyces Complex revealed by comparative genomics.</title>
        <authorList>
            <person name="Mo W."/>
            <person name="Lu W."/>
            <person name="Yang X."/>
            <person name="Qi J."/>
            <person name="Lv H."/>
        </authorList>
    </citation>
    <scope>NUCLEOTIDE SEQUENCE [LARGE SCALE GENOMIC DNA]</scope>
    <source>
        <strain evidence="2 3">FIM1</strain>
    </source>
</reference>
<organism evidence="2 3">
    <name type="scientific">Kluyveromyces marxianus</name>
    <name type="common">Yeast</name>
    <name type="synonym">Candida kefyr</name>
    <dbReference type="NCBI Taxonomy" id="4911"/>
    <lineage>
        <taxon>Eukaryota</taxon>
        <taxon>Fungi</taxon>
        <taxon>Dikarya</taxon>
        <taxon>Ascomycota</taxon>
        <taxon>Saccharomycotina</taxon>
        <taxon>Saccharomycetes</taxon>
        <taxon>Saccharomycetales</taxon>
        <taxon>Saccharomycetaceae</taxon>
        <taxon>Kluyveromyces</taxon>
    </lineage>
</organism>
<feature type="transmembrane region" description="Helical" evidence="1">
    <location>
        <begin position="73"/>
        <end position="91"/>
    </location>
</feature>
<dbReference type="Proteomes" id="UP000422736">
    <property type="component" value="Chromosome 7"/>
</dbReference>
<feature type="transmembrane region" description="Helical" evidence="1">
    <location>
        <begin position="123"/>
        <end position="141"/>
    </location>
</feature>
<accession>A0ABX6F1P3</accession>
<dbReference type="EMBL" id="CP015061">
    <property type="protein sequence ID" value="QGN18302.1"/>
    <property type="molecule type" value="Genomic_DNA"/>
</dbReference>
<keyword evidence="3" id="KW-1185">Reference proteome</keyword>
<name>A0ABX6F1P3_KLUMA</name>
<sequence length="209" mass="23959">MIVSSLCNKLMLVAYVVIYLRFMKDQTMSIALLSLVLMFCSYASHSLLMVYHAELTENHEEMRTIMMRNFRGLQILLLLETVGSLAYHSVIDLEKDVCRWKFGYWFTQFIGDAQCGKGGRTMLIILDIIFVYIVLLSTSYMSTNVEINTVDFKVNLSALDVERYGILSLLRMKSLDIDANSLKVTLDEFNVDLGDSYTNYNTMDVLDSD</sequence>
<keyword evidence="1" id="KW-0472">Membrane</keyword>
<gene>
    <name evidence="2" type="ORF">FIM1_4628</name>
</gene>
<keyword evidence="1" id="KW-0812">Transmembrane</keyword>
<keyword evidence="1" id="KW-1133">Transmembrane helix</keyword>
<feature type="transmembrane region" description="Helical" evidence="1">
    <location>
        <begin position="30"/>
        <end position="53"/>
    </location>
</feature>
<evidence type="ECO:0000313" key="2">
    <source>
        <dbReference type="EMBL" id="QGN18302.1"/>
    </source>
</evidence>
<protein>
    <submittedName>
        <fullName evidence="2">Uncharacterized protein</fullName>
    </submittedName>
</protein>
<feature type="transmembrane region" description="Helical" evidence="1">
    <location>
        <begin position="6"/>
        <end position="23"/>
    </location>
</feature>
<evidence type="ECO:0000313" key="3">
    <source>
        <dbReference type="Proteomes" id="UP000422736"/>
    </source>
</evidence>